<dbReference type="GO" id="GO:0016020">
    <property type="term" value="C:membrane"/>
    <property type="evidence" value="ECO:0007669"/>
    <property type="project" value="UniProtKB-SubCell"/>
</dbReference>
<comment type="similarity">
    <text evidence="13">Belongs to the RING-type zinc finger family. ATL subfamily.</text>
</comment>
<keyword evidence="11 15" id="KW-1133">Transmembrane helix</keyword>
<dbReference type="InterPro" id="IPR013083">
    <property type="entry name" value="Znf_RING/FYVE/PHD"/>
</dbReference>
<proteinExistence type="inferred from homology"/>
<keyword evidence="7" id="KW-0479">Metal-binding</keyword>
<evidence type="ECO:0000313" key="18">
    <source>
        <dbReference type="Proteomes" id="UP001314170"/>
    </source>
</evidence>
<dbReference type="SMART" id="SM00184">
    <property type="entry name" value="RING"/>
    <property type="match status" value="1"/>
</dbReference>
<keyword evidence="6 15" id="KW-0812">Transmembrane</keyword>
<evidence type="ECO:0000256" key="12">
    <source>
        <dbReference type="ARBA" id="ARBA00023136"/>
    </source>
</evidence>
<evidence type="ECO:0000256" key="2">
    <source>
        <dbReference type="ARBA" id="ARBA00004167"/>
    </source>
</evidence>
<dbReference type="InterPro" id="IPR001841">
    <property type="entry name" value="Znf_RING"/>
</dbReference>
<dbReference type="FunFam" id="3.30.40.10:FF:000187">
    <property type="entry name" value="E3 ubiquitin-protein ligase ATL6"/>
    <property type="match status" value="1"/>
</dbReference>
<protein>
    <recommendedName>
        <fullName evidence="4">RING-type E3 ubiquitin transferase</fullName>
        <ecNumber evidence="4">2.3.2.27</ecNumber>
    </recommendedName>
</protein>
<feature type="domain" description="RING-type" evidence="16">
    <location>
        <begin position="103"/>
        <end position="145"/>
    </location>
</feature>
<dbReference type="EMBL" id="CAWUPB010000850">
    <property type="protein sequence ID" value="CAK7325181.1"/>
    <property type="molecule type" value="Genomic_DNA"/>
</dbReference>
<evidence type="ECO:0000256" key="3">
    <source>
        <dbReference type="ARBA" id="ARBA00004906"/>
    </source>
</evidence>
<evidence type="ECO:0000256" key="11">
    <source>
        <dbReference type="ARBA" id="ARBA00022989"/>
    </source>
</evidence>
<sequence>MNCSSPIESSTPNFGGFAVTFGISVGVLSVIAIAILASYFCTRKAIPAGHSLHDGALSIDDHDSVIVEIGLDEATLNTYPKLLYSEAKEKVEKGDDSIAASSCSICLADYKDSDLLRLLPECDHIFHTQCIDPWLKLHTTCPICRKSPVGTPSDVTRTASVAPQRAFFDTWFVEFMP</sequence>
<evidence type="ECO:0000256" key="10">
    <source>
        <dbReference type="ARBA" id="ARBA00022833"/>
    </source>
</evidence>
<evidence type="ECO:0000256" key="13">
    <source>
        <dbReference type="ARBA" id="ARBA00024209"/>
    </source>
</evidence>
<evidence type="ECO:0000256" key="6">
    <source>
        <dbReference type="ARBA" id="ARBA00022692"/>
    </source>
</evidence>
<dbReference type="InterPro" id="IPR045899">
    <property type="entry name" value="ATL71-like"/>
</dbReference>
<dbReference type="PANTHER" id="PTHR46719:SF18">
    <property type="entry name" value="FINGER PROTEIN ATL2I, PUTATIVE-RELATED"/>
    <property type="match status" value="1"/>
</dbReference>
<gene>
    <name evidence="17" type="ORF">DCAF_LOCUS2853</name>
</gene>
<evidence type="ECO:0000259" key="16">
    <source>
        <dbReference type="PROSITE" id="PS50089"/>
    </source>
</evidence>
<dbReference type="AlphaFoldDB" id="A0AAV1QTZ1"/>
<dbReference type="CDD" id="cd16461">
    <property type="entry name" value="RING-H2_EL5-like"/>
    <property type="match status" value="1"/>
</dbReference>
<keyword evidence="18" id="KW-1185">Reference proteome</keyword>
<dbReference type="GO" id="GO:0008270">
    <property type="term" value="F:zinc ion binding"/>
    <property type="evidence" value="ECO:0007669"/>
    <property type="project" value="UniProtKB-KW"/>
</dbReference>
<dbReference type="Proteomes" id="UP001314170">
    <property type="component" value="Unassembled WGS sequence"/>
</dbReference>
<organism evidence="17 18">
    <name type="scientific">Dovyalis caffra</name>
    <dbReference type="NCBI Taxonomy" id="77055"/>
    <lineage>
        <taxon>Eukaryota</taxon>
        <taxon>Viridiplantae</taxon>
        <taxon>Streptophyta</taxon>
        <taxon>Embryophyta</taxon>
        <taxon>Tracheophyta</taxon>
        <taxon>Spermatophyta</taxon>
        <taxon>Magnoliopsida</taxon>
        <taxon>eudicotyledons</taxon>
        <taxon>Gunneridae</taxon>
        <taxon>Pentapetalae</taxon>
        <taxon>rosids</taxon>
        <taxon>fabids</taxon>
        <taxon>Malpighiales</taxon>
        <taxon>Salicaceae</taxon>
        <taxon>Flacourtieae</taxon>
        <taxon>Dovyalis</taxon>
    </lineage>
</organism>
<comment type="catalytic activity">
    <reaction evidence="1">
        <text>S-ubiquitinyl-[E2 ubiquitin-conjugating enzyme]-L-cysteine + [acceptor protein]-L-lysine = [E2 ubiquitin-conjugating enzyme]-L-cysteine + N(6)-ubiquitinyl-[acceptor protein]-L-lysine.</text>
        <dbReference type="EC" id="2.3.2.27"/>
    </reaction>
</comment>
<keyword evidence="9" id="KW-0833">Ubl conjugation pathway</keyword>
<evidence type="ECO:0000256" key="7">
    <source>
        <dbReference type="ARBA" id="ARBA00022723"/>
    </source>
</evidence>
<keyword evidence="8 14" id="KW-0863">Zinc-finger</keyword>
<feature type="transmembrane region" description="Helical" evidence="15">
    <location>
        <begin position="14"/>
        <end position="41"/>
    </location>
</feature>
<evidence type="ECO:0000256" key="5">
    <source>
        <dbReference type="ARBA" id="ARBA00022679"/>
    </source>
</evidence>
<keyword evidence="10" id="KW-0862">Zinc</keyword>
<dbReference type="GO" id="GO:0061630">
    <property type="term" value="F:ubiquitin protein ligase activity"/>
    <property type="evidence" value="ECO:0007669"/>
    <property type="project" value="UniProtKB-EC"/>
</dbReference>
<reference evidence="17 18" key="1">
    <citation type="submission" date="2024-01" db="EMBL/GenBank/DDBJ databases">
        <authorList>
            <person name="Waweru B."/>
        </authorList>
    </citation>
    <scope>NUCLEOTIDE SEQUENCE [LARGE SCALE GENOMIC DNA]</scope>
</reference>
<dbReference type="PANTHER" id="PTHR46719">
    <property type="entry name" value="TRANSCRIPTION FACTOR C2H2 FAMILY-RELATED"/>
    <property type="match status" value="1"/>
</dbReference>
<evidence type="ECO:0000256" key="1">
    <source>
        <dbReference type="ARBA" id="ARBA00000900"/>
    </source>
</evidence>
<accession>A0AAV1QTZ1</accession>
<keyword evidence="5" id="KW-0808">Transferase</keyword>
<name>A0AAV1QTZ1_9ROSI</name>
<comment type="pathway">
    <text evidence="3">Protein modification; protein ubiquitination.</text>
</comment>
<evidence type="ECO:0000313" key="17">
    <source>
        <dbReference type="EMBL" id="CAK7325181.1"/>
    </source>
</evidence>
<dbReference type="EC" id="2.3.2.27" evidence="4"/>
<evidence type="ECO:0000256" key="14">
    <source>
        <dbReference type="PROSITE-ProRule" id="PRU00175"/>
    </source>
</evidence>
<keyword evidence="12 15" id="KW-0472">Membrane</keyword>
<dbReference type="PROSITE" id="PS50089">
    <property type="entry name" value="ZF_RING_2"/>
    <property type="match status" value="1"/>
</dbReference>
<dbReference type="Pfam" id="PF13639">
    <property type="entry name" value="zf-RING_2"/>
    <property type="match status" value="1"/>
</dbReference>
<evidence type="ECO:0000256" key="9">
    <source>
        <dbReference type="ARBA" id="ARBA00022786"/>
    </source>
</evidence>
<evidence type="ECO:0000256" key="8">
    <source>
        <dbReference type="ARBA" id="ARBA00022771"/>
    </source>
</evidence>
<dbReference type="SUPFAM" id="SSF57850">
    <property type="entry name" value="RING/U-box"/>
    <property type="match status" value="1"/>
</dbReference>
<comment type="caution">
    <text evidence="17">The sequence shown here is derived from an EMBL/GenBank/DDBJ whole genome shotgun (WGS) entry which is preliminary data.</text>
</comment>
<dbReference type="Gene3D" id="3.30.40.10">
    <property type="entry name" value="Zinc/RING finger domain, C3HC4 (zinc finger)"/>
    <property type="match status" value="1"/>
</dbReference>
<comment type="subcellular location">
    <subcellularLocation>
        <location evidence="2">Membrane</location>
        <topology evidence="2">Single-pass membrane protein</topology>
    </subcellularLocation>
</comment>
<evidence type="ECO:0000256" key="15">
    <source>
        <dbReference type="SAM" id="Phobius"/>
    </source>
</evidence>
<evidence type="ECO:0000256" key="4">
    <source>
        <dbReference type="ARBA" id="ARBA00012483"/>
    </source>
</evidence>